<dbReference type="GO" id="GO:0006355">
    <property type="term" value="P:regulation of DNA-templated transcription"/>
    <property type="evidence" value="ECO:0007669"/>
    <property type="project" value="TreeGrafter"/>
</dbReference>
<evidence type="ECO:0000259" key="2">
    <source>
        <dbReference type="Pfam" id="PF10469"/>
    </source>
</evidence>
<evidence type="ECO:0000313" key="3">
    <source>
        <dbReference type="EMBL" id="MDI1491858.1"/>
    </source>
</evidence>
<evidence type="ECO:0000256" key="1">
    <source>
        <dbReference type="SAM" id="MobiDB-lite"/>
    </source>
</evidence>
<evidence type="ECO:0000313" key="4">
    <source>
        <dbReference type="Proteomes" id="UP001161017"/>
    </source>
</evidence>
<feature type="region of interest" description="Disordered" evidence="1">
    <location>
        <begin position="52"/>
        <end position="71"/>
    </location>
</feature>
<dbReference type="Proteomes" id="UP001161017">
    <property type="component" value="Unassembled WGS sequence"/>
</dbReference>
<accession>A0AA43QVW6</accession>
<comment type="caution">
    <text evidence="3">The sequence shown here is derived from an EMBL/GenBank/DDBJ whole genome shotgun (WGS) entry which is preliminary data.</text>
</comment>
<gene>
    <name evidence="3" type="ORF">OHK93_003069</name>
</gene>
<dbReference type="PANTHER" id="PTHR13360:SF1">
    <property type="entry name" value="ACTIVATING SIGNAL COINTEGRATOR 1 COMPLEX SUBUNIT 1"/>
    <property type="match status" value="1"/>
</dbReference>
<dbReference type="InterPro" id="IPR009210">
    <property type="entry name" value="ASCC1"/>
</dbReference>
<name>A0AA43QVW6_9LECA</name>
<dbReference type="Gene3D" id="3.90.1140.10">
    <property type="entry name" value="Cyclic phosphodiesterase"/>
    <property type="match status" value="1"/>
</dbReference>
<organism evidence="3 4">
    <name type="scientific">Ramalina farinacea</name>
    <dbReference type="NCBI Taxonomy" id="258253"/>
    <lineage>
        <taxon>Eukaryota</taxon>
        <taxon>Fungi</taxon>
        <taxon>Dikarya</taxon>
        <taxon>Ascomycota</taxon>
        <taxon>Pezizomycotina</taxon>
        <taxon>Lecanoromycetes</taxon>
        <taxon>OSLEUM clade</taxon>
        <taxon>Lecanoromycetidae</taxon>
        <taxon>Lecanorales</taxon>
        <taxon>Lecanorineae</taxon>
        <taxon>Ramalinaceae</taxon>
        <taxon>Ramalina</taxon>
    </lineage>
</organism>
<dbReference type="PANTHER" id="PTHR13360">
    <property type="entry name" value="ACTIVATING SIGNAL COINTEGRATOR 1 COMPLEX SUBUNIT 1"/>
    <property type="match status" value="1"/>
</dbReference>
<feature type="domain" description="A-kinase anchor protein 7-like phosphoesterase" evidence="2">
    <location>
        <begin position="113"/>
        <end position="290"/>
    </location>
</feature>
<dbReference type="GO" id="GO:0005634">
    <property type="term" value="C:nucleus"/>
    <property type="evidence" value="ECO:0007669"/>
    <property type="project" value="TreeGrafter"/>
</dbReference>
<protein>
    <recommendedName>
        <fullName evidence="2">A-kinase anchor protein 7-like phosphoesterase domain-containing protein</fullName>
    </recommendedName>
</protein>
<feature type="region of interest" description="Disordered" evidence="1">
    <location>
        <begin position="1"/>
        <end position="21"/>
    </location>
</feature>
<sequence length="324" mass="34981">MPRNKQHKPPPAPRPSPTHFLALPINTPSQRAQLEESLGKFRDAVVINDLGATTSRNAAQPPTTRGASGDATTDKALMRAVGADNAPTSPHESSTHANEETRVVPPGAVRPVGTIHFTLGVMHLPTPSDVERAVAFLQNLDLALLTSLGSPTPQQQQQPFAIDLVGLKPLPSASKATVLFIEPAAGASRERLQRLVQGVKDAFVKAEPASLMMEERKGREEVLLHATVVNTVYARKGARNGNGRGRVTMDVRALVGGEEQEGQERVERNWGNSVWAKGVEVGRLCICEMGAEKVRAPRTGMSTGKERAVVDERYREVTGVNIPW</sequence>
<reference evidence="3" key="1">
    <citation type="journal article" date="2023" name="Genome Biol. Evol.">
        <title>First Whole Genome Sequence and Flow Cytometry Genome Size Data for the Lichen-Forming Fungus Ramalina farinacea (Ascomycota).</title>
        <authorList>
            <person name="Llewellyn T."/>
            <person name="Mian S."/>
            <person name="Hill R."/>
            <person name="Leitch I.J."/>
            <person name="Gaya E."/>
        </authorList>
    </citation>
    <scope>NUCLEOTIDE SEQUENCE</scope>
    <source>
        <strain evidence="3">LIQ254RAFAR</strain>
    </source>
</reference>
<feature type="compositionally biased region" description="Polar residues" evidence="1">
    <location>
        <begin position="52"/>
        <end position="66"/>
    </location>
</feature>
<dbReference type="AlphaFoldDB" id="A0AA43QVW6"/>
<dbReference type="InterPro" id="IPR019510">
    <property type="entry name" value="AKAP7-like_phosphoesterase"/>
</dbReference>
<dbReference type="GO" id="GO:0006307">
    <property type="term" value="P:DNA alkylation repair"/>
    <property type="evidence" value="ECO:0007669"/>
    <property type="project" value="InterPro"/>
</dbReference>
<proteinExistence type="predicted"/>
<dbReference type="Pfam" id="PF10469">
    <property type="entry name" value="AKAP7_NLS"/>
    <property type="match status" value="1"/>
</dbReference>
<dbReference type="EMBL" id="JAPUFD010000016">
    <property type="protein sequence ID" value="MDI1491858.1"/>
    <property type="molecule type" value="Genomic_DNA"/>
</dbReference>
<keyword evidence="4" id="KW-1185">Reference proteome</keyword>